<dbReference type="InterPro" id="IPR025161">
    <property type="entry name" value="IS402-like_dom"/>
</dbReference>
<accession>A0A7L9RUU2</accession>
<reference evidence="4 5" key="1">
    <citation type="submission" date="2020-06" db="EMBL/GenBank/DDBJ databases">
        <title>The endosymbiont of the kinetoplastid Bodo saltans is a Paracaedibacter-like alpha-proteobacterium possessing a putative toxin-antitoxin system.</title>
        <authorList>
            <person name="Midha S."/>
            <person name="Rigden D.J."/>
            <person name="Siozios S."/>
            <person name="Hurst G.D.D."/>
            <person name="Jackson A.P."/>
        </authorList>
    </citation>
    <scope>NUCLEOTIDE SEQUENCE [LARGE SCALE GENOMIC DNA]</scope>
    <source>
        <strain evidence="4">Lake Konstanz</strain>
    </source>
</reference>
<feature type="domain" description="Insertion element IS402-like" evidence="2">
    <location>
        <begin position="7"/>
        <end position="79"/>
    </location>
</feature>
<feature type="compositionally biased region" description="Polar residues" evidence="1">
    <location>
        <begin position="100"/>
        <end position="111"/>
    </location>
</feature>
<dbReference type="EMBL" id="CP054719">
    <property type="protein sequence ID" value="QOL19655.1"/>
    <property type="molecule type" value="Genomic_DNA"/>
</dbReference>
<dbReference type="KEGG" id="pbal:CPBP_01193"/>
<dbReference type="PANTHER" id="PTHR30007:SF0">
    <property type="entry name" value="TRANSPOSASE"/>
    <property type="match status" value="1"/>
</dbReference>
<name>A0A7L9RUU2_9PROT</name>
<dbReference type="AlphaFoldDB" id="A0A7L9RUU2"/>
<dbReference type="Proteomes" id="UP000594001">
    <property type="component" value="Chromosome"/>
</dbReference>
<gene>
    <name evidence="3" type="ORF">CPBP_00419</name>
    <name evidence="4" type="ORF">CPBP_01193</name>
</gene>
<evidence type="ECO:0000259" key="2">
    <source>
        <dbReference type="Pfam" id="PF13340"/>
    </source>
</evidence>
<protein>
    <submittedName>
        <fullName evidence="4">DDE transposase</fullName>
    </submittedName>
</protein>
<sequence>MRYPSDISDEQWALVKEHFDTGNYGKSRKYSQQSLVNAVFYIVKTGCQWRQLPKDFPNYKTVFSFYKRARERGSWEKMMQALVEKSRLSQGRSAPPSYSLIDSQSVKTTSNADDRGIDGGKKG</sequence>
<dbReference type="RefSeq" id="WP_350331947.1">
    <property type="nucleotide sequence ID" value="NZ_CP054719.1"/>
</dbReference>
<keyword evidence="5" id="KW-1185">Reference proteome</keyword>
<evidence type="ECO:0000313" key="4">
    <source>
        <dbReference type="EMBL" id="QOL20400.1"/>
    </source>
</evidence>
<dbReference type="PANTHER" id="PTHR30007">
    <property type="entry name" value="PHP DOMAIN PROTEIN"/>
    <property type="match status" value="1"/>
</dbReference>
<feature type="region of interest" description="Disordered" evidence="1">
    <location>
        <begin position="86"/>
        <end position="123"/>
    </location>
</feature>
<dbReference type="KEGG" id="pbal:CPBP_00419"/>
<dbReference type="Pfam" id="PF13340">
    <property type="entry name" value="DUF4096"/>
    <property type="match status" value="1"/>
</dbReference>
<dbReference type="EMBL" id="CP054719">
    <property type="protein sequence ID" value="QOL20400.1"/>
    <property type="molecule type" value="Genomic_DNA"/>
</dbReference>
<evidence type="ECO:0000256" key="1">
    <source>
        <dbReference type="SAM" id="MobiDB-lite"/>
    </source>
</evidence>
<feature type="compositionally biased region" description="Basic and acidic residues" evidence="1">
    <location>
        <begin position="112"/>
        <end position="123"/>
    </location>
</feature>
<evidence type="ECO:0000313" key="3">
    <source>
        <dbReference type="EMBL" id="QOL19655.1"/>
    </source>
</evidence>
<evidence type="ECO:0000313" key="5">
    <source>
        <dbReference type="Proteomes" id="UP000594001"/>
    </source>
</evidence>
<organism evidence="4 5">
    <name type="scientific">Candidatus Bodocaedibacter vickermanii</name>
    <dbReference type="NCBI Taxonomy" id="2741701"/>
    <lineage>
        <taxon>Bacteria</taxon>
        <taxon>Pseudomonadati</taxon>
        <taxon>Pseudomonadota</taxon>
        <taxon>Alphaproteobacteria</taxon>
        <taxon>Holosporales</taxon>
        <taxon>Candidatus Paracaedibacteraceae</taxon>
        <taxon>Candidatus Bodocaedibacter</taxon>
    </lineage>
</organism>
<proteinExistence type="predicted"/>